<organism evidence="2 3">
    <name type="scientific">Rhodanobacter aciditrophus</name>
    <dbReference type="NCBI Taxonomy" id="1623218"/>
    <lineage>
        <taxon>Bacteria</taxon>
        <taxon>Pseudomonadati</taxon>
        <taxon>Pseudomonadota</taxon>
        <taxon>Gammaproteobacteria</taxon>
        <taxon>Lysobacterales</taxon>
        <taxon>Rhodanobacteraceae</taxon>
        <taxon>Rhodanobacter</taxon>
    </lineage>
</organism>
<evidence type="ECO:0000313" key="3">
    <source>
        <dbReference type="Proteomes" id="UP001597059"/>
    </source>
</evidence>
<sequence>MKTLAWAGLMAALLMSNAYGEEGDWRIAAGIGSMYLDGEKHGYDDSKLDAYALDLQVMYVVSPLLDISAGYMHGVRGLTEQNGDPIDASMMYLDSHWKLSEGSIRPYFVFGVGMVDVSNEIGKQIPSVRGGLGVMHELVDNLDLNFSYVASSASVEDAEMESMTTIGVAYTFR</sequence>
<feature type="chain" id="PRO_5045143442" evidence="1">
    <location>
        <begin position="21"/>
        <end position="173"/>
    </location>
</feature>
<dbReference type="SUPFAM" id="SSF56925">
    <property type="entry name" value="OMPA-like"/>
    <property type="match status" value="1"/>
</dbReference>
<feature type="signal peptide" evidence="1">
    <location>
        <begin position="1"/>
        <end position="20"/>
    </location>
</feature>
<keyword evidence="1" id="KW-0732">Signal</keyword>
<comment type="caution">
    <text evidence="2">The sequence shown here is derived from an EMBL/GenBank/DDBJ whole genome shotgun (WGS) entry which is preliminary data.</text>
</comment>
<dbReference type="Gene3D" id="2.40.160.20">
    <property type="match status" value="1"/>
</dbReference>
<dbReference type="RefSeq" id="WP_377364471.1">
    <property type="nucleotide sequence ID" value="NZ_JBHTMN010000003.1"/>
</dbReference>
<dbReference type="Proteomes" id="UP001597059">
    <property type="component" value="Unassembled WGS sequence"/>
</dbReference>
<keyword evidence="3" id="KW-1185">Reference proteome</keyword>
<dbReference type="InterPro" id="IPR011250">
    <property type="entry name" value="OMP/PagP_B-barrel"/>
</dbReference>
<dbReference type="EMBL" id="JBHTMN010000003">
    <property type="protein sequence ID" value="MFD1381956.1"/>
    <property type="molecule type" value="Genomic_DNA"/>
</dbReference>
<name>A0ABW4AY70_9GAMM</name>
<reference evidence="3" key="1">
    <citation type="journal article" date="2019" name="Int. J. Syst. Evol. Microbiol.">
        <title>The Global Catalogue of Microorganisms (GCM) 10K type strain sequencing project: providing services to taxonomists for standard genome sequencing and annotation.</title>
        <authorList>
            <consortium name="The Broad Institute Genomics Platform"/>
            <consortium name="The Broad Institute Genome Sequencing Center for Infectious Disease"/>
            <person name="Wu L."/>
            <person name="Ma J."/>
        </authorList>
    </citation>
    <scope>NUCLEOTIDE SEQUENCE [LARGE SCALE GENOMIC DNA]</scope>
    <source>
        <strain evidence="3">JCM 30774</strain>
    </source>
</reference>
<proteinExistence type="predicted"/>
<gene>
    <name evidence="2" type="ORF">ACFQ45_01160</name>
</gene>
<protein>
    <submittedName>
        <fullName evidence="2">Outer membrane beta-barrel protein</fullName>
    </submittedName>
</protein>
<evidence type="ECO:0000256" key="1">
    <source>
        <dbReference type="SAM" id="SignalP"/>
    </source>
</evidence>
<evidence type="ECO:0000313" key="2">
    <source>
        <dbReference type="EMBL" id="MFD1381956.1"/>
    </source>
</evidence>
<accession>A0ABW4AY70</accession>